<dbReference type="Pfam" id="PF00431">
    <property type="entry name" value="CUB"/>
    <property type="match status" value="1"/>
</dbReference>
<protein>
    <recommendedName>
        <fullName evidence="4">CUB domain-containing protein</fullName>
    </recommendedName>
</protein>
<feature type="domain" description="CUB" evidence="4">
    <location>
        <begin position="124"/>
        <end position="243"/>
    </location>
</feature>
<evidence type="ECO:0000256" key="1">
    <source>
        <dbReference type="ARBA" id="ARBA00023157"/>
    </source>
</evidence>
<dbReference type="SMART" id="SM00042">
    <property type="entry name" value="CUB"/>
    <property type="match status" value="1"/>
</dbReference>
<keyword evidence="1" id="KW-1015">Disulfide bond</keyword>
<dbReference type="InParanoid" id="A0A1X7VA38"/>
<feature type="signal peptide" evidence="3">
    <location>
        <begin position="1"/>
        <end position="24"/>
    </location>
</feature>
<dbReference type="AlphaFoldDB" id="A0A1X7VA38"/>
<dbReference type="PROSITE" id="PS01180">
    <property type="entry name" value="CUB"/>
    <property type="match status" value="1"/>
</dbReference>
<evidence type="ECO:0000256" key="3">
    <source>
        <dbReference type="SAM" id="SignalP"/>
    </source>
</evidence>
<dbReference type="InterPro" id="IPR035914">
    <property type="entry name" value="Sperma_CUB_dom_sf"/>
</dbReference>
<sequence length="264" mass="29352">MSSTFSLAISAAILLACLIHVTNTAPAISILEKLTCRHQDVAAKKMWKKCIMPNKNHIISSLKGRPLDLPHKLKDNKIPVMDIPPNSFKCFAVMRYASDASVAVPKCPAVCKLYNPKEKNGCAVGNDLLNNAFTERRGISVLKSPRYGCSNYSRNEICVYHVQMPCKGSHISISQQSSEIDLAEGDSIEIIDRESNTIYQPITGDDETSITNRYIKTSNFMLLFLSEKDFTQGAGFKLQFECPISTEENTTEEKEDEEIEGSGF</sequence>
<evidence type="ECO:0000259" key="4">
    <source>
        <dbReference type="PROSITE" id="PS01180"/>
    </source>
</evidence>
<name>A0A1X7VA38_AMPQE</name>
<dbReference type="EnsemblMetazoa" id="Aqu2.1.36614_001">
    <property type="protein sequence ID" value="Aqu2.1.36614_001"/>
    <property type="gene ID" value="Aqu2.1.36614"/>
</dbReference>
<evidence type="ECO:0000313" key="5">
    <source>
        <dbReference type="EnsemblMetazoa" id="Aqu2.1.36614_001"/>
    </source>
</evidence>
<dbReference type="SUPFAM" id="SSF49854">
    <property type="entry name" value="Spermadhesin, CUB domain"/>
    <property type="match status" value="1"/>
</dbReference>
<organism evidence="5">
    <name type="scientific">Amphimedon queenslandica</name>
    <name type="common">Sponge</name>
    <dbReference type="NCBI Taxonomy" id="400682"/>
    <lineage>
        <taxon>Eukaryota</taxon>
        <taxon>Metazoa</taxon>
        <taxon>Porifera</taxon>
        <taxon>Demospongiae</taxon>
        <taxon>Heteroscleromorpha</taxon>
        <taxon>Haplosclerida</taxon>
        <taxon>Niphatidae</taxon>
        <taxon>Amphimedon</taxon>
    </lineage>
</organism>
<evidence type="ECO:0000256" key="2">
    <source>
        <dbReference type="PROSITE-ProRule" id="PRU00059"/>
    </source>
</evidence>
<keyword evidence="3" id="KW-0732">Signal</keyword>
<feature type="chain" id="PRO_5012191829" description="CUB domain-containing protein" evidence="3">
    <location>
        <begin position="25"/>
        <end position="264"/>
    </location>
</feature>
<proteinExistence type="predicted"/>
<dbReference type="InterPro" id="IPR000859">
    <property type="entry name" value="CUB_dom"/>
</dbReference>
<accession>A0A1X7VA38</accession>
<comment type="caution">
    <text evidence="2">Lacks conserved residue(s) required for the propagation of feature annotation.</text>
</comment>
<dbReference type="Gene3D" id="2.60.120.290">
    <property type="entry name" value="Spermadhesin, CUB domain"/>
    <property type="match status" value="1"/>
</dbReference>
<reference evidence="5" key="1">
    <citation type="submission" date="2017-05" db="UniProtKB">
        <authorList>
            <consortium name="EnsemblMetazoa"/>
        </authorList>
    </citation>
    <scope>IDENTIFICATION</scope>
</reference>